<organism evidence="2 3">
    <name type="scientific">Mollisia scopiformis</name>
    <name type="common">Conifer needle endophyte fungus</name>
    <name type="synonym">Phialocephala scopiformis</name>
    <dbReference type="NCBI Taxonomy" id="149040"/>
    <lineage>
        <taxon>Eukaryota</taxon>
        <taxon>Fungi</taxon>
        <taxon>Dikarya</taxon>
        <taxon>Ascomycota</taxon>
        <taxon>Pezizomycotina</taxon>
        <taxon>Leotiomycetes</taxon>
        <taxon>Helotiales</taxon>
        <taxon>Mollisiaceae</taxon>
        <taxon>Mollisia</taxon>
    </lineage>
</organism>
<dbReference type="KEGG" id="psco:LY89DRAFT_716224"/>
<gene>
    <name evidence="2" type="ORF">LY89DRAFT_716224</name>
</gene>
<dbReference type="Proteomes" id="UP000070700">
    <property type="component" value="Unassembled WGS sequence"/>
</dbReference>
<feature type="transmembrane region" description="Helical" evidence="1">
    <location>
        <begin position="281"/>
        <end position="301"/>
    </location>
</feature>
<evidence type="ECO:0000256" key="1">
    <source>
        <dbReference type="SAM" id="Phobius"/>
    </source>
</evidence>
<dbReference type="EMBL" id="KQ947410">
    <property type="protein sequence ID" value="KUJ19700.1"/>
    <property type="molecule type" value="Genomic_DNA"/>
</dbReference>
<accession>A0A194XHL1</accession>
<dbReference type="AlphaFoldDB" id="A0A194XHL1"/>
<proteinExistence type="predicted"/>
<sequence length="326" mass="37739">MKSQHIPKPLISTLIILTRLLKTAVFFAPLLLLLLILSILQILRQGTYLFFTASVSYYDYTRPQISVKGSQSKWRMNWGLALFGVWVMVMMAVVLGFLDWMQMILSNGVQLLLCGIRGERTGREEMEDNPSSTADFQSCHIHDYLKSLCTYLSSKNIMSSSAWRVFNTIQTLTLLYFLVPDLLRSTIQICKQRQYFRILSGEIYYKNRDARQADMPALEIVCEQTFDYMFDRIPELYFFGKAVRSPYFITLLTYFMVSLIWEGDVFQGLVTDGLRKLRRIVVVLCVLEIWFSLLVVGQVWVRFVFVMSEMGEVSGLWVSRSGEGEV</sequence>
<evidence type="ECO:0000313" key="2">
    <source>
        <dbReference type="EMBL" id="KUJ19700.1"/>
    </source>
</evidence>
<keyword evidence="3" id="KW-1185">Reference proteome</keyword>
<feature type="transmembrane region" description="Helical" evidence="1">
    <location>
        <begin position="78"/>
        <end position="98"/>
    </location>
</feature>
<keyword evidence="1" id="KW-0472">Membrane</keyword>
<dbReference type="InParanoid" id="A0A194XHL1"/>
<dbReference type="GeneID" id="28827981"/>
<keyword evidence="1" id="KW-1133">Transmembrane helix</keyword>
<name>A0A194XHL1_MOLSC</name>
<reference evidence="2 3" key="1">
    <citation type="submission" date="2015-10" db="EMBL/GenBank/DDBJ databases">
        <title>Full genome of DAOMC 229536 Phialocephala scopiformis, a fungal endophyte of spruce producing the potent anti-insectan compound rugulosin.</title>
        <authorList>
            <consortium name="DOE Joint Genome Institute"/>
            <person name="Walker A.K."/>
            <person name="Frasz S.L."/>
            <person name="Seifert K.A."/>
            <person name="Miller J.D."/>
            <person name="Mondo S.J."/>
            <person name="Labutti K."/>
            <person name="Lipzen A."/>
            <person name="Dockter R."/>
            <person name="Kennedy M."/>
            <person name="Grigoriev I.V."/>
            <person name="Spatafora J.W."/>
        </authorList>
    </citation>
    <scope>NUCLEOTIDE SEQUENCE [LARGE SCALE GENOMIC DNA]</scope>
    <source>
        <strain evidence="2 3">CBS 120377</strain>
    </source>
</reference>
<dbReference type="RefSeq" id="XP_018074055.1">
    <property type="nucleotide sequence ID" value="XM_018218255.1"/>
</dbReference>
<evidence type="ECO:0000313" key="3">
    <source>
        <dbReference type="Proteomes" id="UP000070700"/>
    </source>
</evidence>
<keyword evidence="1" id="KW-0812">Transmembrane</keyword>
<protein>
    <submittedName>
        <fullName evidence="2">Uncharacterized protein</fullName>
    </submittedName>
</protein>
<feature type="transmembrane region" description="Helical" evidence="1">
    <location>
        <begin position="20"/>
        <end position="43"/>
    </location>
</feature>